<feature type="domain" description="Methyl-accepting transducer" evidence="11">
    <location>
        <begin position="291"/>
        <end position="527"/>
    </location>
</feature>
<evidence type="ECO:0000256" key="4">
    <source>
        <dbReference type="ARBA" id="ARBA00022692"/>
    </source>
</evidence>
<evidence type="ECO:0000256" key="9">
    <source>
        <dbReference type="SAM" id="MobiDB-lite"/>
    </source>
</evidence>
<dbReference type="AlphaFoldDB" id="A0A5B8R9B3"/>
<dbReference type="PRINTS" id="PR00260">
    <property type="entry name" value="CHEMTRNSDUCR"/>
</dbReference>
<keyword evidence="4 10" id="KW-0812">Transmembrane</keyword>
<dbReference type="Pfam" id="PF00672">
    <property type="entry name" value="HAMP"/>
    <property type="match status" value="1"/>
</dbReference>
<feature type="domain" description="T-SNARE coiled-coil homology" evidence="12">
    <location>
        <begin position="282"/>
        <end position="344"/>
    </location>
</feature>
<keyword evidence="7" id="KW-0807">Transducer</keyword>
<evidence type="ECO:0000256" key="6">
    <source>
        <dbReference type="ARBA" id="ARBA00023136"/>
    </source>
</evidence>
<evidence type="ECO:0000256" key="1">
    <source>
        <dbReference type="ARBA" id="ARBA00004429"/>
    </source>
</evidence>
<evidence type="ECO:0000259" key="11">
    <source>
        <dbReference type="PROSITE" id="PS50111"/>
    </source>
</evidence>
<feature type="transmembrane region" description="Helical" evidence="10">
    <location>
        <begin position="209"/>
        <end position="230"/>
    </location>
</feature>
<proteinExistence type="inferred from homology"/>
<dbReference type="Gene3D" id="1.10.287.950">
    <property type="entry name" value="Methyl-accepting chemotaxis protein"/>
    <property type="match status" value="1"/>
</dbReference>
<reference evidence="14" key="1">
    <citation type="submission" date="2019-06" db="EMBL/GenBank/DDBJ databases">
        <authorList>
            <person name="Murdoch R.W."/>
            <person name="Fathepure B."/>
        </authorList>
    </citation>
    <scope>NUCLEOTIDE SEQUENCE</scope>
</reference>
<dbReference type="PROSITE" id="PS50192">
    <property type="entry name" value="T_SNARE"/>
    <property type="match status" value="1"/>
</dbReference>
<dbReference type="InterPro" id="IPR003660">
    <property type="entry name" value="HAMP_dom"/>
</dbReference>
<name>A0A5B8R9B3_9ZZZZ</name>
<evidence type="ECO:0000256" key="10">
    <source>
        <dbReference type="SAM" id="Phobius"/>
    </source>
</evidence>
<dbReference type="EMBL" id="MN079109">
    <property type="protein sequence ID" value="QEA05749.1"/>
    <property type="molecule type" value="Genomic_DNA"/>
</dbReference>
<evidence type="ECO:0000256" key="8">
    <source>
        <dbReference type="ARBA" id="ARBA00029447"/>
    </source>
</evidence>
<dbReference type="CDD" id="cd11386">
    <property type="entry name" value="MCP_signal"/>
    <property type="match status" value="1"/>
</dbReference>
<sequence length="563" mass="61354">MSLFRNLTIQARILLVCLLPLALVTAAIVAASANSLQDQGAKDIAELRDSLINARKESLRNLVDTAVSAIRPIYENAGPDDTQAKERVKSIVRSMDYGDNGYIYVYSYDGTARVLRPKPELEGQNLWDLKMDNGEYLIRELIADAKEGGAFYRYRWDNPATGNEEPKLSFTTGLDKWNWMIGTGVYLNDVEANVAAAREAVNTNVRREVLVTALSGIAAFALIAVIAVIMTRRIVGPIRETSRAMHEIAEGEGDLTQRLPVAREDEVGELARQFNAFVAKVQDTLRDVRGTTDQLASAAEELSQVAAQTRSNVDSQSQETDHIASAINEMTATVQEISRNAGTVQESARDADERAREGDGVVQENHTAMETLAEDISSTSTAVSQLAERSREIETVLDVIHDVTEQTNLLALNAAIEAARAGEQGRGFAVVAEEVRALAKRSSESADRIRTIIEGLVADTRTAVSTMERSQERSQSSLERSHQAREALQSIATAVSEIHEQITQIATAAEEQGQVAEELNRNVSGIVEAAGQSSEGVQQTSQASGELSRMGEQLRAAVSRFRV</sequence>
<dbReference type="CDD" id="cd18774">
    <property type="entry name" value="PDC2_HK_sensor"/>
    <property type="match status" value="1"/>
</dbReference>
<comment type="similarity">
    <text evidence="8">Belongs to the methyl-accepting chemotaxis (MCP) protein family.</text>
</comment>
<dbReference type="FunFam" id="1.10.287.950:FF:000001">
    <property type="entry name" value="Methyl-accepting chemotaxis sensory transducer"/>
    <property type="match status" value="1"/>
</dbReference>
<organism evidence="14">
    <name type="scientific">uncultured organism</name>
    <dbReference type="NCBI Taxonomy" id="155900"/>
    <lineage>
        <taxon>unclassified sequences</taxon>
        <taxon>environmental samples</taxon>
    </lineage>
</organism>
<dbReference type="InterPro" id="IPR004089">
    <property type="entry name" value="MCPsignal_dom"/>
</dbReference>
<dbReference type="InterPro" id="IPR004090">
    <property type="entry name" value="Chemotax_Me-accpt_rcpt"/>
</dbReference>
<dbReference type="SMART" id="SM00283">
    <property type="entry name" value="MA"/>
    <property type="match status" value="1"/>
</dbReference>
<dbReference type="Pfam" id="PF17200">
    <property type="entry name" value="sCache_2"/>
    <property type="match status" value="1"/>
</dbReference>
<dbReference type="PROSITE" id="PS50111">
    <property type="entry name" value="CHEMOTAXIS_TRANSDUC_2"/>
    <property type="match status" value="1"/>
</dbReference>
<dbReference type="SMART" id="SM00304">
    <property type="entry name" value="HAMP"/>
    <property type="match status" value="2"/>
</dbReference>
<dbReference type="PANTHER" id="PTHR32089">
    <property type="entry name" value="METHYL-ACCEPTING CHEMOTAXIS PROTEIN MCPB"/>
    <property type="match status" value="1"/>
</dbReference>
<dbReference type="Pfam" id="PF00015">
    <property type="entry name" value="MCPsignal"/>
    <property type="match status" value="1"/>
</dbReference>
<evidence type="ECO:0000256" key="7">
    <source>
        <dbReference type="ARBA" id="ARBA00023224"/>
    </source>
</evidence>
<dbReference type="PANTHER" id="PTHR32089:SF119">
    <property type="entry name" value="METHYL-ACCEPTING CHEMOTAXIS PROTEIN CTPL"/>
    <property type="match status" value="1"/>
</dbReference>
<feature type="compositionally biased region" description="Polar residues" evidence="9">
    <location>
        <begin position="531"/>
        <end position="545"/>
    </location>
</feature>
<dbReference type="GO" id="GO:0007165">
    <property type="term" value="P:signal transduction"/>
    <property type="evidence" value="ECO:0007669"/>
    <property type="project" value="UniProtKB-KW"/>
</dbReference>
<feature type="region of interest" description="Disordered" evidence="9">
    <location>
        <begin position="530"/>
        <end position="551"/>
    </location>
</feature>
<keyword evidence="2" id="KW-1003">Cell membrane</keyword>
<accession>A0A5B8R9B3</accession>
<evidence type="ECO:0000313" key="14">
    <source>
        <dbReference type="EMBL" id="QEA05749.1"/>
    </source>
</evidence>
<dbReference type="GO" id="GO:0004888">
    <property type="term" value="F:transmembrane signaling receptor activity"/>
    <property type="evidence" value="ECO:0007669"/>
    <property type="project" value="InterPro"/>
</dbReference>
<feature type="domain" description="HAMP" evidence="13">
    <location>
        <begin position="232"/>
        <end position="286"/>
    </location>
</feature>
<evidence type="ECO:0000259" key="12">
    <source>
        <dbReference type="PROSITE" id="PS50192"/>
    </source>
</evidence>
<dbReference type="CDD" id="cd06225">
    <property type="entry name" value="HAMP"/>
    <property type="match status" value="1"/>
</dbReference>
<dbReference type="PROSITE" id="PS50885">
    <property type="entry name" value="HAMP"/>
    <property type="match status" value="1"/>
</dbReference>
<evidence type="ECO:0000256" key="5">
    <source>
        <dbReference type="ARBA" id="ARBA00022989"/>
    </source>
</evidence>
<dbReference type="InterPro" id="IPR000727">
    <property type="entry name" value="T_SNARE_dom"/>
</dbReference>
<gene>
    <name evidence="14" type="primary">mcpP_2</name>
    <name evidence="14" type="ORF">KBTEX_02073</name>
</gene>
<dbReference type="SMART" id="SM01049">
    <property type="entry name" value="Cache_2"/>
    <property type="match status" value="1"/>
</dbReference>
<dbReference type="Gene3D" id="3.30.450.20">
    <property type="entry name" value="PAS domain"/>
    <property type="match status" value="1"/>
</dbReference>
<keyword evidence="6 10" id="KW-0472">Membrane</keyword>
<dbReference type="InterPro" id="IPR033480">
    <property type="entry name" value="sCache_2"/>
</dbReference>
<keyword evidence="3" id="KW-0997">Cell inner membrane</keyword>
<protein>
    <submittedName>
        <fullName evidence="14">Methyl-accepting chemotaxis protein McpP</fullName>
    </submittedName>
</protein>
<dbReference type="GO" id="GO:0006935">
    <property type="term" value="P:chemotaxis"/>
    <property type="evidence" value="ECO:0007669"/>
    <property type="project" value="InterPro"/>
</dbReference>
<feature type="region of interest" description="Disordered" evidence="9">
    <location>
        <begin position="466"/>
        <end position="485"/>
    </location>
</feature>
<evidence type="ECO:0000256" key="3">
    <source>
        <dbReference type="ARBA" id="ARBA00022519"/>
    </source>
</evidence>
<evidence type="ECO:0000259" key="13">
    <source>
        <dbReference type="PROSITE" id="PS50885"/>
    </source>
</evidence>
<comment type="subcellular location">
    <subcellularLocation>
        <location evidence="1">Cell inner membrane</location>
        <topology evidence="1">Multi-pass membrane protein</topology>
    </subcellularLocation>
</comment>
<evidence type="ECO:0000256" key="2">
    <source>
        <dbReference type="ARBA" id="ARBA00022475"/>
    </source>
</evidence>
<keyword evidence="5 10" id="KW-1133">Transmembrane helix</keyword>
<dbReference type="SUPFAM" id="SSF58104">
    <property type="entry name" value="Methyl-accepting chemotaxis protein (MCP) signaling domain"/>
    <property type="match status" value="1"/>
</dbReference>
<dbReference type="GO" id="GO:0005886">
    <property type="term" value="C:plasma membrane"/>
    <property type="evidence" value="ECO:0007669"/>
    <property type="project" value="UniProtKB-SubCell"/>
</dbReference>